<protein>
    <recommendedName>
        <fullName evidence="4">Mercuric reductase</fullName>
        <ecNumber evidence="3">1.16.1.1</ecNumber>
    </recommendedName>
    <alternativeName>
        <fullName evidence="14">Hg(II) reductase</fullName>
    </alternativeName>
</protein>
<comment type="cofactor">
    <cofactor evidence="16">
        <name>FAD</name>
        <dbReference type="ChEBI" id="CHEBI:57692"/>
    </cofactor>
    <text evidence="16">Binds 1 FAD per subunit.</text>
</comment>
<dbReference type="Gene3D" id="3.50.50.60">
    <property type="entry name" value="FAD/NAD(P)-binding domain"/>
    <property type="match status" value="2"/>
</dbReference>
<name>A0A285V8P6_9ACTN</name>
<dbReference type="RefSeq" id="WP_097195918.1">
    <property type="nucleotide sequence ID" value="NZ_OBQI01000004.1"/>
</dbReference>
<evidence type="ECO:0000313" key="21">
    <source>
        <dbReference type="EMBL" id="SOC50393.1"/>
    </source>
</evidence>
<dbReference type="InterPro" id="IPR021179">
    <property type="entry name" value="Mercury_reductase_MerA"/>
</dbReference>
<feature type="binding site" evidence="16">
    <location>
        <position position="50"/>
    </location>
    <ligand>
        <name>FAD</name>
        <dbReference type="ChEBI" id="CHEBI:57692"/>
    </ligand>
</feature>
<dbReference type="Pfam" id="PF02852">
    <property type="entry name" value="Pyr_redox_dim"/>
    <property type="match status" value="1"/>
</dbReference>
<feature type="domain" description="FAD/NAD(P)-binding" evidence="20">
    <location>
        <begin position="5"/>
        <end position="314"/>
    </location>
</feature>
<dbReference type="InterPro" id="IPR016156">
    <property type="entry name" value="FAD/NAD-linked_Rdtase_dimer_sf"/>
</dbReference>
<keyword evidence="8 16" id="KW-0274">FAD</keyword>
<evidence type="ECO:0000256" key="2">
    <source>
        <dbReference type="ARBA" id="ARBA00011738"/>
    </source>
</evidence>
<gene>
    <name evidence="21" type="ORF">SAMN05660748_3141</name>
</gene>
<feature type="disulfide bond" description="Redox-active" evidence="17">
    <location>
        <begin position="41"/>
        <end position="46"/>
    </location>
</feature>
<dbReference type="EC" id="1.16.1.1" evidence="3"/>
<keyword evidence="16" id="KW-0520">NAD</keyword>
<dbReference type="AlphaFoldDB" id="A0A285V8P6"/>
<evidence type="ECO:0000256" key="6">
    <source>
        <dbReference type="ARBA" id="ARBA00022630"/>
    </source>
</evidence>
<keyword evidence="22" id="KW-1185">Reference proteome</keyword>
<evidence type="ECO:0000256" key="5">
    <source>
        <dbReference type="ARBA" id="ARBA00022466"/>
    </source>
</evidence>
<comment type="catalytic activity">
    <reaction evidence="15">
        <text>Hg + NADP(+) + H(+) = Hg(2+) + NADPH</text>
        <dbReference type="Rhea" id="RHEA:23856"/>
        <dbReference type="ChEBI" id="CHEBI:15378"/>
        <dbReference type="ChEBI" id="CHEBI:16170"/>
        <dbReference type="ChEBI" id="CHEBI:16793"/>
        <dbReference type="ChEBI" id="CHEBI:57783"/>
        <dbReference type="ChEBI" id="CHEBI:58349"/>
        <dbReference type="EC" id="1.16.1.1"/>
    </reaction>
</comment>
<dbReference type="GO" id="GO:0050660">
    <property type="term" value="F:flavin adenine dinucleotide binding"/>
    <property type="evidence" value="ECO:0007669"/>
    <property type="project" value="InterPro"/>
</dbReference>
<evidence type="ECO:0000256" key="13">
    <source>
        <dbReference type="ARBA" id="ARBA00023284"/>
    </source>
</evidence>
<dbReference type="GO" id="GO:0003955">
    <property type="term" value="F:NAD(P)H dehydrogenase (quinone) activity"/>
    <property type="evidence" value="ECO:0007669"/>
    <property type="project" value="TreeGrafter"/>
</dbReference>
<evidence type="ECO:0000256" key="17">
    <source>
        <dbReference type="PIRSR" id="PIRSR000350-4"/>
    </source>
</evidence>
<keyword evidence="13 18" id="KW-0676">Redox-active center</keyword>
<dbReference type="GO" id="GO:0045340">
    <property type="term" value="F:mercury ion binding"/>
    <property type="evidence" value="ECO:0007669"/>
    <property type="project" value="InterPro"/>
</dbReference>
<evidence type="ECO:0000256" key="18">
    <source>
        <dbReference type="RuleBase" id="RU003691"/>
    </source>
</evidence>
<evidence type="ECO:0000256" key="11">
    <source>
        <dbReference type="ARBA" id="ARBA00023002"/>
    </source>
</evidence>
<dbReference type="Pfam" id="PF07992">
    <property type="entry name" value="Pyr_redox_2"/>
    <property type="match status" value="1"/>
</dbReference>
<evidence type="ECO:0000256" key="8">
    <source>
        <dbReference type="ARBA" id="ARBA00022827"/>
    </source>
</evidence>
<proteinExistence type="inferred from homology"/>
<feature type="binding site" evidence="16">
    <location>
        <begin position="175"/>
        <end position="182"/>
    </location>
    <ligand>
        <name>NAD(+)</name>
        <dbReference type="ChEBI" id="CHEBI:57540"/>
    </ligand>
</feature>
<dbReference type="GO" id="GO:0050787">
    <property type="term" value="P:detoxification of mercury ion"/>
    <property type="evidence" value="ECO:0007669"/>
    <property type="project" value="InterPro"/>
</dbReference>
<dbReference type="InterPro" id="IPR023753">
    <property type="entry name" value="FAD/NAD-binding_dom"/>
</dbReference>
<evidence type="ECO:0000256" key="12">
    <source>
        <dbReference type="ARBA" id="ARBA00023157"/>
    </source>
</evidence>
<keyword evidence="6 18" id="KW-0285">Flavoprotein</keyword>
<evidence type="ECO:0000313" key="22">
    <source>
        <dbReference type="Proteomes" id="UP000219435"/>
    </source>
</evidence>
<dbReference type="PANTHER" id="PTHR43014:SF4">
    <property type="entry name" value="PYRIDINE NUCLEOTIDE-DISULFIDE OXIDOREDUCTASE RCLA-RELATED"/>
    <property type="match status" value="1"/>
</dbReference>
<reference evidence="22" key="1">
    <citation type="submission" date="2017-08" db="EMBL/GenBank/DDBJ databases">
        <authorList>
            <person name="Varghese N."/>
            <person name="Submissions S."/>
        </authorList>
    </citation>
    <scope>NUCLEOTIDE SEQUENCE [LARGE SCALE GENOMIC DNA]</scope>
    <source>
        <strain evidence="22">DSM 4725</strain>
    </source>
</reference>
<keyword evidence="10" id="KW-0476">Mercury</keyword>
<evidence type="ECO:0000256" key="4">
    <source>
        <dbReference type="ARBA" id="ARBA00014791"/>
    </source>
</evidence>
<dbReference type="PANTHER" id="PTHR43014">
    <property type="entry name" value="MERCURIC REDUCTASE"/>
    <property type="match status" value="1"/>
</dbReference>
<dbReference type="PROSITE" id="PS00076">
    <property type="entry name" value="PYRIDINE_REDOX_1"/>
    <property type="match status" value="1"/>
</dbReference>
<dbReference type="InterPro" id="IPR036188">
    <property type="entry name" value="FAD/NAD-bd_sf"/>
</dbReference>
<evidence type="ECO:0000256" key="16">
    <source>
        <dbReference type="PIRSR" id="PIRSR000350-3"/>
    </source>
</evidence>
<keyword evidence="5" id="KW-0475">Mercuric resistance</keyword>
<dbReference type="NCBIfam" id="TIGR02053">
    <property type="entry name" value="MerA"/>
    <property type="match status" value="1"/>
</dbReference>
<keyword evidence="11 18" id="KW-0560">Oxidoreductase</keyword>
<evidence type="ECO:0000256" key="15">
    <source>
        <dbReference type="ARBA" id="ARBA00048984"/>
    </source>
</evidence>
<feature type="binding site" evidence="16">
    <location>
        <position position="299"/>
    </location>
    <ligand>
        <name>FAD</name>
        <dbReference type="ChEBI" id="CHEBI:57692"/>
    </ligand>
</feature>
<evidence type="ECO:0000256" key="9">
    <source>
        <dbReference type="ARBA" id="ARBA00022857"/>
    </source>
</evidence>
<dbReference type="PIRSF" id="PIRSF000350">
    <property type="entry name" value="Mercury_reductase_MerA"/>
    <property type="match status" value="1"/>
</dbReference>
<dbReference type="SUPFAM" id="SSF51905">
    <property type="entry name" value="FAD/NAD(P)-binding domain"/>
    <property type="match status" value="1"/>
</dbReference>
<dbReference type="PRINTS" id="PR00411">
    <property type="entry name" value="PNDRDTASEI"/>
</dbReference>
<dbReference type="GO" id="GO:0050661">
    <property type="term" value="F:NADP binding"/>
    <property type="evidence" value="ECO:0007669"/>
    <property type="project" value="InterPro"/>
</dbReference>
<comment type="similarity">
    <text evidence="1 18">Belongs to the class-I pyridine nucleotide-disulfide oxidoreductase family.</text>
</comment>
<dbReference type="InterPro" id="IPR012999">
    <property type="entry name" value="Pyr_OxRdtase_I_AS"/>
</dbReference>
<evidence type="ECO:0000256" key="3">
    <source>
        <dbReference type="ARBA" id="ARBA00012661"/>
    </source>
</evidence>
<dbReference type="InterPro" id="IPR001100">
    <property type="entry name" value="Pyr_nuc-diS_OxRdtase"/>
</dbReference>
<feature type="domain" description="Pyridine nucleotide-disulphide oxidoreductase dimerisation" evidence="19">
    <location>
        <begin position="334"/>
        <end position="441"/>
    </location>
</feature>
<evidence type="ECO:0000259" key="20">
    <source>
        <dbReference type="Pfam" id="PF07992"/>
    </source>
</evidence>
<feature type="binding site" evidence="16">
    <location>
        <begin position="138"/>
        <end position="140"/>
    </location>
    <ligand>
        <name>FAD</name>
        <dbReference type="ChEBI" id="CHEBI:57692"/>
    </ligand>
</feature>
<dbReference type="EMBL" id="OBQI01000004">
    <property type="protein sequence ID" value="SOC50393.1"/>
    <property type="molecule type" value="Genomic_DNA"/>
</dbReference>
<evidence type="ECO:0000259" key="19">
    <source>
        <dbReference type="Pfam" id="PF02852"/>
    </source>
</evidence>
<dbReference type="SUPFAM" id="SSF55424">
    <property type="entry name" value="FAD/NAD-linked reductases, dimerisation (C-terminal) domain"/>
    <property type="match status" value="1"/>
</dbReference>
<sequence>MDQLDLAIIGTGGAAMAAGIHARAQGKSVVLVERGVVGGTCLNVGCVPSKTLLAASGQREHALHSAFPGVPTSAGPVDLRSLVGQKDDLIEQMRTAKYLDVAEAHGFDIRRGEARFADPQTLLVDGEPLPAAAYIVATGSEPATPDLPGLDGVDWLTSTTAMELENLPESLIVIGGGYVGMEQAQLFAGLGTRVTLIGRLAPHTEPELAEVLREAFDRVGITVVEQRAVQVAAEAGVVSVTTDAGQTVTAQRLLIATGRQARTDGLDLAAAGIEVDERGFIAVDARQQTSNPKVWAAGDVSGAPQYVYVAAETGRAAAVNALGGKREVDYTGLPAVIFTRPQLASAGLTEAEALAAGHACDCRVLGGQDIPRALTNQDTLGALKIVIDADTGKVLGVHAALDGAGDVMLAATYAVKAGMTVDDIADTWAPYLTMSEALRIAAGLFRSDKPTSCCA</sequence>
<dbReference type="PRINTS" id="PR00368">
    <property type="entry name" value="FADPNR"/>
</dbReference>
<keyword evidence="9" id="KW-0521">NADP</keyword>
<evidence type="ECO:0000256" key="1">
    <source>
        <dbReference type="ARBA" id="ARBA00007532"/>
    </source>
</evidence>
<dbReference type="InterPro" id="IPR004099">
    <property type="entry name" value="Pyr_nucl-diS_OxRdtase_dimer"/>
</dbReference>
<keyword evidence="7" id="KW-0479">Metal-binding</keyword>
<evidence type="ECO:0000256" key="14">
    <source>
        <dbReference type="ARBA" id="ARBA00031725"/>
    </source>
</evidence>
<organism evidence="21 22">
    <name type="scientific">Blastococcus aggregatus</name>
    <dbReference type="NCBI Taxonomy" id="38502"/>
    <lineage>
        <taxon>Bacteria</taxon>
        <taxon>Bacillati</taxon>
        <taxon>Actinomycetota</taxon>
        <taxon>Actinomycetes</taxon>
        <taxon>Geodermatophilales</taxon>
        <taxon>Geodermatophilaceae</taxon>
        <taxon>Blastococcus</taxon>
    </lineage>
</organism>
<comment type="subunit">
    <text evidence="2">Homodimer.</text>
</comment>
<evidence type="ECO:0000256" key="7">
    <source>
        <dbReference type="ARBA" id="ARBA00022723"/>
    </source>
</evidence>
<dbReference type="Gene3D" id="3.30.390.30">
    <property type="match status" value="1"/>
</dbReference>
<feature type="binding site" evidence="16">
    <location>
        <position position="258"/>
    </location>
    <ligand>
        <name>NAD(+)</name>
        <dbReference type="ChEBI" id="CHEBI:57540"/>
    </ligand>
</feature>
<evidence type="ECO:0000256" key="10">
    <source>
        <dbReference type="ARBA" id="ARBA00022914"/>
    </source>
</evidence>
<accession>A0A285V8P6</accession>
<keyword evidence="12" id="KW-1015">Disulfide bond</keyword>
<dbReference type="GO" id="GO:0016668">
    <property type="term" value="F:oxidoreductase activity, acting on a sulfur group of donors, NAD(P) as acceptor"/>
    <property type="evidence" value="ECO:0007669"/>
    <property type="project" value="InterPro"/>
</dbReference>
<dbReference type="OrthoDB" id="4678789at2"/>
<keyword evidence="16" id="KW-0547">Nucleotide-binding</keyword>
<dbReference type="GO" id="GO:0016152">
    <property type="term" value="F:mercury (II) reductase (NADP+) activity"/>
    <property type="evidence" value="ECO:0007669"/>
    <property type="project" value="UniProtKB-EC"/>
</dbReference>
<dbReference type="Proteomes" id="UP000219435">
    <property type="component" value="Unassembled WGS sequence"/>
</dbReference>